<dbReference type="GO" id="GO:0005694">
    <property type="term" value="C:chromosome"/>
    <property type="evidence" value="ECO:0007669"/>
    <property type="project" value="UniProtKB-SubCell"/>
</dbReference>
<dbReference type="GO" id="GO:0042393">
    <property type="term" value="F:histone binding"/>
    <property type="evidence" value="ECO:0007669"/>
    <property type="project" value="InterPro"/>
</dbReference>
<dbReference type="GO" id="GO:0072572">
    <property type="term" value="F:poly-ADP-D-ribose binding"/>
    <property type="evidence" value="ECO:0007669"/>
    <property type="project" value="TreeGrafter"/>
</dbReference>
<keyword evidence="8" id="KW-1185">Reference proteome</keyword>
<feature type="region of interest" description="Disordered" evidence="6">
    <location>
        <begin position="1"/>
        <end position="26"/>
    </location>
</feature>
<evidence type="ECO:0000313" key="8">
    <source>
        <dbReference type="Proteomes" id="UP000054324"/>
    </source>
</evidence>
<dbReference type="InterPro" id="IPR019361">
    <property type="entry name" value="HPF1"/>
</dbReference>
<reference evidence="7 8" key="1">
    <citation type="submission" date="2013-11" db="EMBL/GenBank/DDBJ databases">
        <title>Opisthorchis viverrini - life in the bile duct.</title>
        <authorList>
            <person name="Young N.D."/>
            <person name="Nagarajan N."/>
            <person name="Lin S.J."/>
            <person name="Korhonen P.K."/>
            <person name="Jex A.R."/>
            <person name="Hall R.S."/>
            <person name="Safavi-Hemami H."/>
            <person name="Kaewkong W."/>
            <person name="Bertrand D."/>
            <person name="Gao S."/>
            <person name="Seet Q."/>
            <person name="Wongkham S."/>
            <person name="Teh B.T."/>
            <person name="Wongkham C."/>
            <person name="Intapan P.M."/>
            <person name="Maleewong W."/>
            <person name="Yang X."/>
            <person name="Hu M."/>
            <person name="Wang Z."/>
            <person name="Hofmann A."/>
            <person name="Sternberg P.W."/>
            <person name="Tan P."/>
            <person name="Wang J."/>
            <person name="Gasser R.B."/>
        </authorList>
    </citation>
    <scope>NUCLEOTIDE SEQUENCE [LARGE SCALE GENOMIC DNA]</scope>
</reference>
<dbReference type="PANTHER" id="PTHR13386">
    <property type="entry name" value="HISTONE PARYLATION FACTOR 1"/>
    <property type="match status" value="1"/>
</dbReference>
<proteinExistence type="inferred from homology"/>
<feature type="region of interest" description="Disordered" evidence="6">
    <location>
        <begin position="549"/>
        <end position="568"/>
    </location>
</feature>
<keyword evidence="5" id="KW-0539">Nucleus</keyword>
<dbReference type="AlphaFoldDB" id="A0A075AA22"/>
<organism evidence="7 8">
    <name type="scientific">Opisthorchis viverrini</name>
    <name type="common">Southeast Asian liver fluke</name>
    <dbReference type="NCBI Taxonomy" id="6198"/>
    <lineage>
        <taxon>Eukaryota</taxon>
        <taxon>Metazoa</taxon>
        <taxon>Spiralia</taxon>
        <taxon>Lophotrochozoa</taxon>
        <taxon>Platyhelminthes</taxon>
        <taxon>Trematoda</taxon>
        <taxon>Digenea</taxon>
        <taxon>Opisthorchiida</taxon>
        <taxon>Opisthorchiata</taxon>
        <taxon>Opisthorchiidae</taxon>
        <taxon>Opisthorchis</taxon>
    </lineage>
</organism>
<dbReference type="KEGG" id="ovi:T265_01295"/>
<dbReference type="Pfam" id="PF10228">
    <property type="entry name" value="HPF1"/>
    <property type="match status" value="1"/>
</dbReference>
<evidence type="ECO:0000256" key="2">
    <source>
        <dbReference type="ARBA" id="ARBA00004286"/>
    </source>
</evidence>
<dbReference type="EMBL" id="KL596632">
    <property type="protein sequence ID" value="KER32605.1"/>
    <property type="molecule type" value="Genomic_DNA"/>
</dbReference>
<dbReference type="PANTHER" id="PTHR13386:SF1">
    <property type="entry name" value="HISTONE PARYLATION FACTOR 1"/>
    <property type="match status" value="1"/>
</dbReference>
<dbReference type="GO" id="GO:0005634">
    <property type="term" value="C:nucleus"/>
    <property type="evidence" value="ECO:0007669"/>
    <property type="project" value="UniProtKB-SubCell"/>
</dbReference>
<evidence type="ECO:0000256" key="3">
    <source>
        <dbReference type="ARBA" id="ARBA00010803"/>
    </source>
</evidence>
<evidence type="ECO:0000313" key="7">
    <source>
        <dbReference type="EMBL" id="KER32605.1"/>
    </source>
</evidence>
<evidence type="ECO:0000256" key="6">
    <source>
        <dbReference type="SAM" id="MobiDB-lite"/>
    </source>
</evidence>
<protein>
    <submittedName>
        <fullName evidence="7">Uncharacterized protein</fullName>
    </submittedName>
</protein>
<comment type="similarity">
    <text evidence="3">Belongs to the HPF1 family.</text>
</comment>
<dbReference type="Proteomes" id="UP000054324">
    <property type="component" value="Unassembled WGS sequence"/>
</dbReference>
<dbReference type="STRING" id="6198.A0A075AA22"/>
<dbReference type="GeneID" id="20315483"/>
<evidence type="ECO:0000256" key="4">
    <source>
        <dbReference type="ARBA" id="ARBA00022454"/>
    </source>
</evidence>
<dbReference type="CTD" id="20315483"/>
<sequence>MPDTHSARRKRKSDVAADNRAKPKVPHMDAITEPVPSSFLPSLMAIKQGFYLDSPNELVKFYQFCTTLDAKDPLGALMDILQLRLVGPFEVLHLGISSSVEPGRYVLCHRYFHDPPELVTLLTGPNNLHYGYFRYKHYLHTYLTLCRDTPTEKPAVVVKTEPSNGGELNLVAPTLFAAVKSVLSKKPTASAEVLLKKLCNFAKQNNIILDETGRGMTHSTPYAFLEKSERRARCVCPTLNGMGLVVKLREGDIGYRPLSVTDSKLSALLKAVATAQTEESQLAKLEAVDQLITYAQFACDEGDYGQSLELGLSLLAFRTKVAEHERFTNYILPRKPSDLTFDETVAVLSSISGEQASLFSRRFHCMNLSKNASEDWVTYAGKVNKECERFNLRSMTENEFKCLIFVCGLTSPEDTDIRTRILSKIEQNPDVTLQNITSESQRLMNLKRDTVMIQESDLSNTAHAIRKHTVPQGDKKPPSACWKCENTAAAGAPVDDCVTRNELIPTHEFKKCEWRGEWGVTTRKMKSDNRCIPCQSAILIELAPTSAAYTGSSDTVDGQEAEDGESQM</sequence>
<gene>
    <name evidence="7" type="ORF">T265_01295</name>
</gene>
<dbReference type="GO" id="GO:0006974">
    <property type="term" value="P:DNA damage response"/>
    <property type="evidence" value="ECO:0007669"/>
    <property type="project" value="InterPro"/>
</dbReference>
<dbReference type="OrthoDB" id="416496at2759"/>
<dbReference type="RefSeq" id="XP_009163565.1">
    <property type="nucleotide sequence ID" value="XM_009165301.1"/>
</dbReference>
<accession>A0A075AA22</accession>
<evidence type="ECO:0000256" key="5">
    <source>
        <dbReference type="ARBA" id="ARBA00023242"/>
    </source>
</evidence>
<comment type="subcellular location">
    <subcellularLocation>
        <location evidence="2">Chromosome</location>
    </subcellularLocation>
    <subcellularLocation>
        <location evidence="1">Nucleus</location>
    </subcellularLocation>
</comment>
<feature type="compositionally biased region" description="Acidic residues" evidence="6">
    <location>
        <begin position="557"/>
        <end position="568"/>
    </location>
</feature>
<evidence type="ECO:0000256" key="1">
    <source>
        <dbReference type="ARBA" id="ARBA00004123"/>
    </source>
</evidence>
<keyword evidence="4" id="KW-0158">Chromosome</keyword>
<name>A0A075AA22_OPIVI</name>